<organism evidence="3 4">
    <name type="scientific">Methylomonas rapida</name>
    <dbReference type="NCBI Taxonomy" id="2963939"/>
    <lineage>
        <taxon>Bacteria</taxon>
        <taxon>Pseudomonadati</taxon>
        <taxon>Pseudomonadota</taxon>
        <taxon>Gammaproteobacteria</taxon>
        <taxon>Methylococcales</taxon>
        <taxon>Methylococcaceae</taxon>
        <taxon>Methylomonas</taxon>
    </lineage>
</organism>
<dbReference type="Proteomes" id="UP001162780">
    <property type="component" value="Chromosome"/>
</dbReference>
<dbReference type="PROSITE" id="PS51782">
    <property type="entry name" value="LYSM"/>
    <property type="match status" value="1"/>
</dbReference>
<dbReference type="PROSITE" id="PS50914">
    <property type="entry name" value="BON"/>
    <property type="match status" value="1"/>
</dbReference>
<dbReference type="PANTHER" id="PTHR34700">
    <property type="entry name" value="POTASSIUM BINDING PROTEIN KBP"/>
    <property type="match status" value="1"/>
</dbReference>
<evidence type="ECO:0000313" key="4">
    <source>
        <dbReference type="Proteomes" id="UP001162780"/>
    </source>
</evidence>
<dbReference type="PANTHER" id="PTHR34700:SF8">
    <property type="entry name" value="POTASSIUM BINDING PROTEIN KBP"/>
    <property type="match status" value="1"/>
</dbReference>
<dbReference type="RefSeq" id="WP_255188823.1">
    <property type="nucleotide sequence ID" value="NZ_CP113517.1"/>
</dbReference>
<dbReference type="SMART" id="SM00257">
    <property type="entry name" value="LysM"/>
    <property type="match status" value="1"/>
</dbReference>
<evidence type="ECO:0000313" key="3">
    <source>
        <dbReference type="EMBL" id="WAR43837.1"/>
    </source>
</evidence>
<dbReference type="InterPro" id="IPR018392">
    <property type="entry name" value="LysM"/>
</dbReference>
<feature type="domain" description="LysM" evidence="2">
    <location>
        <begin position="94"/>
        <end position="143"/>
    </location>
</feature>
<proteinExistence type="predicted"/>
<dbReference type="SUPFAM" id="SSF54106">
    <property type="entry name" value="LysM domain"/>
    <property type="match status" value="1"/>
</dbReference>
<evidence type="ECO:0000259" key="2">
    <source>
        <dbReference type="PROSITE" id="PS51782"/>
    </source>
</evidence>
<dbReference type="NCBIfam" id="NF008399">
    <property type="entry name" value="PRK11198.1"/>
    <property type="match status" value="1"/>
</dbReference>
<dbReference type="Pfam" id="PF04972">
    <property type="entry name" value="BON"/>
    <property type="match status" value="1"/>
</dbReference>
<dbReference type="EMBL" id="CP113517">
    <property type="protein sequence ID" value="WAR43837.1"/>
    <property type="molecule type" value="Genomic_DNA"/>
</dbReference>
<dbReference type="InterPro" id="IPR052196">
    <property type="entry name" value="Bact_Kbp"/>
</dbReference>
<feature type="domain" description="BON" evidence="1">
    <location>
        <begin position="13"/>
        <end position="85"/>
    </location>
</feature>
<dbReference type="InterPro" id="IPR007055">
    <property type="entry name" value="BON_dom"/>
</dbReference>
<keyword evidence="4" id="KW-1185">Reference proteome</keyword>
<gene>
    <name evidence="3" type="primary">lysM</name>
    <name evidence="3" type="ORF">NM686_015850</name>
</gene>
<dbReference type="Gene3D" id="3.10.350.10">
    <property type="entry name" value="LysM domain"/>
    <property type="match status" value="1"/>
</dbReference>
<accession>A0ABY7GEY0</accession>
<dbReference type="InterPro" id="IPR036779">
    <property type="entry name" value="LysM_dom_sf"/>
</dbReference>
<dbReference type="CDD" id="cd00118">
    <property type="entry name" value="LysM"/>
    <property type="match status" value="1"/>
</dbReference>
<protein>
    <submittedName>
        <fullName evidence="3">Peptidoglycan-binding protein LysM</fullName>
    </submittedName>
</protein>
<evidence type="ECO:0000259" key="1">
    <source>
        <dbReference type="PROSITE" id="PS50914"/>
    </source>
</evidence>
<dbReference type="Pfam" id="PF01476">
    <property type="entry name" value="LysM"/>
    <property type="match status" value="1"/>
</dbReference>
<reference evidence="3" key="1">
    <citation type="submission" date="2022-11" db="EMBL/GenBank/DDBJ databases">
        <title>Methylomonas rapida sp. nov., Carotenoid-Producing Obligate Methanotrophs with High Growth Characteristics and Biotechnological Potential.</title>
        <authorList>
            <person name="Tikhonova E.N."/>
            <person name="Suleimanov R.Z."/>
            <person name="Miroshnikov K."/>
            <person name="Oshkin I.Y."/>
            <person name="Belova S.E."/>
            <person name="Danilova O.V."/>
            <person name="Ashikhmin A."/>
            <person name="Konopkin A."/>
            <person name="But S.Y."/>
            <person name="Khmelenina V.N."/>
            <person name="Kuznetsov N."/>
            <person name="Pimenov N.V."/>
            <person name="Dedysh S.N."/>
        </authorList>
    </citation>
    <scope>NUCLEOTIDE SEQUENCE</scope>
    <source>
        <strain evidence="3">MP1</strain>
    </source>
</reference>
<sequence length="147" mass="15772">MGLFDFALNIGKKLFGAENEAPAALQKAIEEDNPGIENLQVQVKDGKAVLSGTAKSAEALEKAVLIAGNVQGIENVDAAGVKIADGSAVASDDQFYTIEKGDTLWKIAEHAYGNGAKYQKIFEANREVIKDPDKIYPGQKIRIPKNL</sequence>
<name>A0ABY7GEY0_9GAMM</name>